<protein>
    <recommendedName>
        <fullName evidence="3">Secreted protein</fullName>
    </recommendedName>
</protein>
<dbReference type="Proteomes" id="UP001054945">
    <property type="component" value="Unassembled WGS sequence"/>
</dbReference>
<evidence type="ECO:0000313" key="1">
    <source>
        <dbReference type="EMBL" id="GIY96468.1"/>
    </source>
</evidence>
<gene>
    <name evidence="1" type="ORF">CEXT_443661</name>
</gene>
<dbReference type="AlphaFoldDB" id="A0AAV4XRW1"/>
<name>A0AAV4XRW1_CAEEX</name>
<organism evidence="1 2">
    <name type="scientific">Caerostris extrusa</name>
    <name type="common">Bark spider</name>
    <name type="synonym">Caerostris bankana</name>
    <dbReference type="NCBI Taxonomy" id="172846"/>
    <lineage>
        <taxon>Eukaryota</taxon>
        <taxon>Metazoa</taxon>
        <taxon>Ecdysozoa</taxon>
        <taxon>Arthropoda</taxon>
        <taxon>Chelicerata</taxon>
        <taxon>Arachnida</taxon>
        <taxon>Araneae</taxon>
        <taxon>Araneomorphae</taxon>
        <taxon>Entelegynae</taxon>
        <taxon>Araneoidea</taxon>
        <taxon>Araneidae</taxon>
        <taxon>Caerostris</taxon>
    </lineage>
</organism>
<reference evidence="1 2" key="1">
    <citation type="submission" date="2021-06" db="EMBL/GenBank/DDBJ databases">
        <title>Caerostris extrusa draft genome.</title>
        <authorList>
            <person name="Kono N."/>
            <person name="Arakawa K."/>
        </authorList>
    </citation>
    <scope>NUCLEOTIDE SEQUENCE [LARGE SCALE GENOMIC DNA]</scope>
</reference>
<keyword evidence="2" id="KW-1185">Reference proteome</keyword>
<dbReference type="EMBL" id="BPLR01000661">
    <property type="protein sequence ID" value="GIY96468.1"/>
    <property type="molecule type" value="Genomic_DNA"/>
</dbReference>
<accession>A0AAV4XRW1</accession>
<sequence>MVLAIEYIAGGLLSSCAIHRLDNVFLICAILMCGRQKIHMRHVHKYSNNALCEYLCRYCKTFSHRPNIAYFSRKVIARSEDILVITRNQLYFHLDGTSAHL</sequence>
<evidence type="ECO:0000313" key="2">
    <source>
        <dbReference type="Proteomes" id="UP001054945"/>
    </source>
</evidence>
<comment type="caution">
    <text evidence="1">The sequence shown here is derived from an EMBL/GenBank/DDBJ whole genome shotgun (WGS) entry which is preliminary data.</text>
</comment>
<evidence type="ECO:0008006" key="3">
    <source>
        <dbReference type="Google" id="ProtNLM"/>
    </source>
</evidence>
<proteinExistence type="predicted"/>